<evidence type="ECO:0000256" key="2">
    <source>
        <dbReference type="PROSITE-ProRule" id="PRU00335"/>
    </source>
</evidence>
<evidence type="ECO:0000259" key="3">
    <source>
        <dbReference type="PROSITE" id="PS50977"/>
    </source>
</evidence>
<feature type="domain" description="HTH tetR-type" evidence="3">
    <location>
        <begin position="4"/>
        <end position="64"/>
    </location>
</feature>
<accession>A0A7H8NJG1</accession>
<dbReference type="GO" id="GO:0003700">
    <property type="term" value="F:DNA-binding transcription factor activity"/>
    <property type="evidence" value="ECO:0007669"/>
    <property type="project" value="TreeGrafter"/>
</dbReference>
<organism evidence="4 5">
    <name type="scientific">Streptomyces buecherae</name>
    <dbReference type="NCBI Taxonomy" id="2763006"/>
    <lineage>
        <taxon>Bacteria</taxon>
        <taxon>Bacillati</taxon>
        <taxon>Actinomycetota</taxon>
        <taxon>Actinomycetes</taxon>
        <taxon>Kitasatosporales</taxon>
        <taxon>Streptomycetaceae</taxon>
        <taxon>Streptomyces</taxon>
    </lineage>
</organism>
<dbReference type="InterPro" id="IPR001647">
    <property type="entry name" value="HTH_TetR"/>
</dbReference>
<evidence type="ECO:0000256" key="1">
    <source>
        <dbReference type="ARBA" id="ARBA00023125"/>
    </source>
</evidence>
<feature type="DNA-binding region" description="H-T-H motif" evidence="2">
    <location>
        <begin position="27"/>
        <end position="46"/>
    </location>
</feature>
<evidence type="ECO:0000313" key="4">
    <source>
        <dbReference type="EMBL" id="QKW54689.1"/>
    </source>
</evidence>
<dbReference type="GO" id="GO:0000976">
    <property type="term" value="F:transcription cis-regulatory region binding"/>
    <property type="evidence" value="ECO:0007669"/>
    <property type="project" value="TreeGrafter"/>
</dbReference>
<reference evidence="4 5" key="1">
    <citation type="submission" date="2020-06" db="EMBL/GenBank/DDBJ databases">
        <title>Genome mining for natural products.</title>
        <authorList>
            <person name="Zhang B."/>
            <person name="Shi J."/>
            <person name="Ge H."/>
        </authorList>
    </citation>
    <scope>NUCLEOTIDE SEQUENCE [LARGE SCALE GENOMIC DNA]</scope>
    <source>
        <strain evidence="4 5">NA00687</strain>
    </source>
</reference>
<keyword evidence="5" id="KW-1185">Reference proteome</keyword>
<dbReference type="PROSITE" id="PS50977">
    <property type="entry name" value="HTH_TETR_2"/>
    <property type="match status" value="1"/>
</dbReference>
<protein>
    <submittedName>
        <fullName evidence="4">TetR/AcrR family transcriptional regulator</fullName>
    </submittedName>
</protein>
<dbReference type="Proteomes" id="UP000509303">
    <property type="component" value="Chromosome"/>
</dbReference>
<name>A0A7H8NJG1_9ACTN</name>
<dbReference type="PANTHER" id="PTHR30055">
    <property type="entry name" value="HTH-TYPE TRANSCRIPTIONAL REGULATOR RUTR"/>
    <property type="match status" value="1"/>
</dbReference>
<dbReference type="PANTHER" id="PTHR30055:SF146">
    <property type="entry name" value="HTH-TYPE TRANSCRIPTIONAL DUAL REGULATOR CECR"/>
    <property type="match status" value="1"/>
</dbReference>
<dbReference type="SUPFAM" id="SSF46689">
    <property type="entry name" value="Homeodomain-like"/>
    <property type="match status" value="1"/>
</dbReference>
<dbReference type="Gene3D" id="1.10.357.10">
    <property type="entry name" value="Tetracycline Repressor, domain 2"/>
    <property type="match status" value="1"/>
</dbReference>
<keyword evidence="1 2" id="KW-0238">DNA-binding</keyword>
<dbReference type="Pfam" id="PF00440">
    <property type="entry name" value="TetR_N"/>
    <property type="match status" value="1"/>
</dbReference>
<dbReference type="EMBL" id="CP054929">
    <property type="protein sequence ID" value="QKW54689.1"/>
    <property type="molecule type" value="Genomic_DNA"/>
</dbReference>
<dbReference type="AlphaFoldDB" id="A0A7H8NJG1"/>
<dbReference type="InterPro" id="IPR009057">
    <property type="entry name" value="Homeodomain-like_sf"/>
</dbReference>
<proteinExistence type="predicted"/>
<sequence>MSADERRRVAVRVAMSEFAKGGYYGTSTEAIARRVGVSQPYLFRLFPNKRALFKAAAELCFTRTTETFVRVADGLYGDEALEAMGQAYSELIVDRELLLMQMQLYVTAGGSDDEDVVAYVREGWTGMWETVRELSGASSEELDEFFSRGMLINVLVALGVPGDNQCWAAFDEYSKAAATQAVARGAADGLPDGAAETGSP</sequence>
<evidence type="ECO:0000313" key="5">
    <source>
        <dbReference type="Proteomes" id="UP000509303"/>
    </source>
</evidence>
<dbReference type="InterPro" id="IPR050109">
    <property type="entry name" value="HTH-type_TetR-like_transc_reg"/>
</dbReference>
<gene>
    <name evidence="4" type="ORF">HUT08_22060</name>
</gene>